<accession>A0A7W6D0A0</accession>
<organism evidence="1 2">
    <name type="scientific">Hansschlegelia beijingensis</name>
    <dbReference type="NCBI Taxonomy" id="1133344"/>
    <lineage>
        <taxon>Bacteria</taxon>
        <taxon>Pseudomonadati</taxon>
        <taxon>Pseudomonadota</taxon>
        <taxon>Alphaproteobacteria</taxon>
        <taxon>Hyphomicrobiales</taxon>
        <taxon>Methylopilaceae</taxon>
        <taxon>Hansschlegelia</taxon>
    </lineage>
</organism>
<evidence type="ECO:0008006" key="3">
    <source>
        <dbReference type="Google" id="ProtNLM"/>
    </source>
</evidence>
<evidence type="ECO:0000313" key="1">
    <source>
        <dbReference type="EMBL" id="MBB3973494.1"/>
    </source>
</evidence>
<dbReference type="AlphaFoldDB" id="A0A7W6D0A0"/>
<reference evidence="1 2" key="1">
    <citation type="submission" date="2020-08" db="EMBL/GenBank/DDBJ databases">
        <title>Genomic Encyclopedia of Type Strains, Phase IV (KMG-IV): sequencing the most valuable type-strain genomes for metagenomic binning, comparative biology and taxonomic classification.</title>
        <authorList>
            <person name="Goeker M."/>
        </authorList>
    </citation>
    <scope>NUCLEOTIDE SEQUENCE [LARGE SCALE GENOMIC DNA]</scope>
    <source>
        <strain evidence="1 2">DSM 25481</strain>
    </source>
</reference>
<name>A0A7W6D0A0_9HYPH</name>
<proteinExistence type="predicted"/>
<comment type="caution">
    <text evidence="1">The sequence shown here is derived from an EMBL/GenBank/DDBJ whole genome shotgun (WGS) entry which is preliminary data.</text>
</comment>
<sequence length="144" mass="15426">MSKIVVLRSLMADVQTESLIAALEAAGFEVICIESLEELMALLASEDPDEIVLVILLSINCEENSDLESAVNACAQAGARVVGIWPRTVNKEAQLPDCLIEKGSSVTTTNPASIKAAITGDTPIWEAPNGDLRPVPPLRRNKCR</sequence>
<gene>
    <name evidence="1" type="ORF">GGR24_002164</name>
</gene>
<dbReference type="EMBL" id="JACIDR010000003">
    <property type="protein sequence ID" value="MBB3973494.1"/>
    <property type="molecule type" value="Genomic_DNA"/>
</dbReference>
<dbReference type="RefSeq" id="WP_183395359.1">
    <property type="nucleotide sequence ID" value="NZ_JACIDR010000003.1"/>
</dbReference>
<keyword evidence="2" id="KW-1185">Reference proteome</keyword>
<dbReference type="Proteomes" id="UP000528964">
    <property type="component" value="Unassembled WGS sequence"/>
</dbReference>
<evidence type="ECO:0000313" key="2">
    <source>
        <dbReference type="Proteomes" id="UP000528964"/>
    </source>
</evidence>
<protein>
    <recommendedName>
        <fullName evidence="3">Response regulatory domain-containing protein</fullName>
    </recommendedName>
</protein>